<keyword evidence="2" id="KW-1185">Reference proteome</keyword>
<organism evidence="1 2">
    <name type="scientific">Ferirhizobium litorale</name>
    <dbReference type="NCBI Taxonomy" id="2927786"/>
    <lineage>
        <taxon>Bacteria</taxon>
        <taxon>Pseudomonadati</taxon>
        <taxon>Pseudomonadota</taxon>
        <taxon>Alphaproteobacteria</taxon>
        <taxon>Hyphomicrobiales</taxon>
        <taxon>Rhizobiaceae</taxon>
        <taxon>Ferirhizobium</taxon>
    </lineage>
</organism>
<protein>
    <submittedName>
        <fullName evidence="1">Uncharacterized protein</fullName>
    </submittedName>
</protein>
<accession>A0AAE3QE02</accession>
<dbReference type="RefSeq" id="WP_311786159.1">
    <property type="nucleotide sequence ID" value="NZ_JALDYY010000003.1"/>
</dbReference>
<evidence type="ECO:0000313" key="2">
    <source>
        <dbReference type="Proteomes" id="UP001161580"/>
    </source>
</evidence>
<reference evidence="1" key="1">
    <citation type="submission" date="2022-03" db="EMBL/GenBank/DDBJ databases">
        <title>Fererhizobium litorale gen. nov., sp. nov., isolated from sandy sediments of the Sea of Japan seashore.</title>
        <authorList>
            <person name="Romanenko L."/>
            <person name="Kurilenko V."/>
            <person name="Otstavnykh N."/>
            <person name="Svetashev V."/>
            <person name="Tekutyeva L."/>
            <person name="Isaeva M."/>
            <person name="Mikhailov V."/>
        </authorList>
    </citation>
    <scope>NUCLEOTIDE SEQUENCE</scope>
    <source>
        <strain evidence="1">KMM 9576</strain>
    </source>
</reference>
<comment type="caution">
    <text evidence="1">The sequence shown here is derived from an EMBL/GenBank/DDBJ whole genome shotgun (WGS) entry which is preliminary data.</text>
</comment>
<sequence>MTEALPNVEQINVSQHYVVFEGGAIVPIDCYLDLEECCVEDPEDAFYCRCEHPVHGWLDVQLTQEPITLH</sequence>
<name>A0AAE3QE02_9HYPH</name>
<proteinExistence type="predicted"/>
<gene>
    <name evidence="1" type="ORF">MRS75_06910</name>
</gene>
<dbReference type="EMBL" id="JALDYZ010000003">
    <property type="protein sequence ID" value="MDI7921815.1"/>
    <property type="molecule type" value="Genomic_DNA"/>
</dbReference>
<dbReference type="AlphaFoldDB" id="A0AAE3QE02"/>
<dbReference type="Proteomes" id="UP001161580">
    <property type="component" value="Unassembled WGS sequence"/>
</dbReference>
<evidence type="ECO:0000313" key="1">
    <source>
        <dbReference type="EMBL" id="MDI7921815.1"/>
    </source>
</evidence>